<dbReference type="EMBL" id="RQTK01000720">
    <property type="protein sequence ID" value="RUS75666.1"/>
    <property type="molecule type" value="Genomic_DNA"/>
</dbReference>
<keyword evidence="5 9" id="KW-0472">Membrane</keyword>
<evidence type="ECO:0000313" key="11">
    <source>
        <dbReference type="EMBL" id="RUS75666.1"/>
    </source>
</evidence>
<reference evidence="11 12" key="1">
    <citation type="submission" date="2019-01" db="EMBL/GenBank/DDBJ databases">
        <title>A draft genome assembly of the solar-powered sea slug Elysia chlorotica.</title>
        <authorList>
            <person name="Cai H."/>
            <person name="Li Q."/>
            <person name="Fang X."/>
            <person name="Li J."/>
            <person name="Curtis N.E."/>
            <person name="Altenburger A."/>
            <person name="Shibata T."/>
            <person name="Feng M."/>
            <person name="Maeda T."/>
            <person name="Schwartz J.A."/>
            <person name="Shigenobu S."/>
            <person name="Lundholm N."/>
            <person name="Nishiyama T."/>
            <person name="Yang H."/>
            <person name="Hasebe M."/>
            <person name="Li S."/>
            <person name="Pierce S.K."/>
            <person name="Wang J."/>
        </authorList>
    </citation>
    <scope>NUCLEOTIDE SEQUENCE [LARGE SCALE GENOMIC DNA]</scope>
    <source>
        <strain evidence="11">EC2010</strain>
        <tissue evidence="11">Whole organism of an adult</tissue>
    </source>
</reference>
<accession>A0A433T281</accession>
<evidence type="ECO:0000313" key="12">
    <source>
        <dbReference type="Proteomes" id="UP000271974"/>
    </source>
</evidence>
<feature type="non-terminal residue" evidence="11">
    <location>
        <position position="295"/>
    </location>
</feature>
<name>A0A433T281_ELYCH</name>
<evidence type="ECO:0000256" key="2">
    <source>
        <dbReference type="ARBA" id="ARBA00022692"/>
    </source>
</evidence>
<dbReference type="PANTHER" id="PTHR15583:SF23">
    <property type="entry name" value="INTERLEUKIN-17 RECEPTOR D-LIKE"/>
    <property type="match status" value="1"/>
</dbReference>
<evidence type="ECO:0000256" key="8">
    <source>
        <dbReference type="SAM" id="MobiDB-lite"/>
    </source>
</evidence>
<feature type="transmembrane region" description="Helical" evidence="9">
    <location>
        <begin position="42"/>
        <end position="64"/>
    </location>
</feature>
<keyword evidence="6" id="KW-0675">Receptor</keyword>
<evidence type="ECO:0000256" key="4">
    <source>
        <dbReference type="ARBA" id="ARBA00022989"/>
    </source>
</evidence>
<feature type="compositionally biased region" description="Polar residues" evidence="8">
    <location>
        <begin position="12"/>
        <end position="21"/>
    </location>
</feature>
<keyword evidence="7" id="KW-0325">Glycoprotein</keyword>
<dbReference type="STRING" id="188477.A0A433T281"/>
<gene>
    <name evidence="11" type="ORF">EGW08_016560</name>
</gene>
<dbReference type="InterPro" id="IPR013568">
    <property type="entry name" value="SEFIR_dom"/>
</dbReference>
<dbReference type="GO" id="GO:0016020">
    <property type="term" value="C:membrane"/>
    <property type="evidence" value="ECO:0007669"/>
    <property type="project" value="UniProtKB-SubCell"/>
</dbReference>
<evidence type="ECO:0000256" key="6">
    <source>
        <dbReference type="ARBA" id="ARBA00023170"/>
    </source>
</evidence>
<keyword evidence="12" id="KW-1185">Reference proteome</keyword>
<dbReference type="PROSITE" id="PS51534">
    <property type="entry name" value="SEFIR"/>
    <property type="match status" value="1"/>
</dbReference>
<evidence type="ECO:0000259" key="10">
    <source>
        <dbReference type="PROSITE" id="PS51534"/>
    </source>
</evidence>
<dbReference type="AlphaFoldDB" id="A0A433T281"/>
<evidence type="ECO:0000256" key="5">
    <source>
        <dbReference type="ARBA" id="ARBA00023136"/>
    </source>
</evidence>
<evidence type="ECO:0000256" key="1">
    <source>
        <dbReference type="ARBA" id="ARBA00004479"/>
    </source>
</evidence>
<proteinExistence type="predicted"/>
<dbReference type="Gene3D" id="3.40.50.11530">
    <property type="match status" value="1"/>
</dbReference>
<evidence type="ECO:0000256" key="9">
    <source>
        <dbReference type="SAM" id="Phobius"/>
    </source>
</evidence>
<feature type="region of interest" description="Disordered" evidence="8">
    <location>
        <begin position="1"/>
        <end position="26"/>
    </location>
</feature>
<keyword evidence="4 9" id="KW-1133">Transmembrane helix</keyword>
<dbReference type="Pfam" id="PF08357">
    <property type="entry name" value="SEFIR"/>
    <property type="match status" value="1"/>
</dbReference>
<dbReference type="InterPro" id="IPR039465">
    <property type="entry name" value="IL-17_rcpt-like"/>
</dbReference>
<sequence length="295" mass="32843">MADTGSVVKPGLSSTRPTSPDNAGPIIEESQESEEYQQDLQVVLGTAFGVIAVVGLIALGLLLYRLYRVRSGSLSYVAHKSEGYPPQPTVLMLYAQDCPIHERMVAALASFLMEACGCVVSLDLLEEAELAQRGLEDWLIDRLQEADYILTVCSLGARLRCSKKHLRFQKCLSGAITDYFAIAVDYVAEKMRVEQQKGMGLAKFINVYFDYSARSDIPPQLEMAAHYCLMRELKQLRQHLMGEEGITLVGDGSEKSEEGDNSHCDILQTETGMLLRATLEQAKSFFQENPTWMQE</sequence>
<comment type="caution">
    <text evidence="11">The sequence shown here is derived from an EMBL/GenBank/DDBJ whole genome shotgun (WGS) entry which is preliminary data.</text>
</comment>
<feature type="domain" description="SEFIR" evidence="10">
    <location>
        <begin position="87"/>
        <end position="238"/>
    </location>
</feature>
<keyword evidence="3" id="KW-0732">Signal</keyword>
<comment type="subcellular location">
    <subcellularLocation>
        <location evidence="1">Membrane</location>
        <topology evidence="1">Single-pass type I membrane protein</topology>
    </subcellularLocation>
</comment>
<dbReference type="GO" id="GO:0030368">
    <property type="term" value="F:interleukin-17 receptor activity"/>
    <property type="evidence" value="ECO:0007669"/>
    <property type="project" value="InterPro"/>
</dbReference>
<evidence type="ECO:0000256" key="7">
    <source>
        <dbReference type="ARBA" id="ARBA00023180"/>
    </source>
</evidence>
<evidence type="ECO:0000256" key="3">
    <source>
        <dbReference type="ARBA" id="ARBA00022729"/>
    </source>
</evidence>
<dbReference type="OrthoDB" id="9325096at2759"/>
<keyword evidence="2 9" id="KW-0812">Transmembrane</keyword>
<dbReference type="Proteomes" id="UP000271974">
    <property type="component" value="Unassembled WGS sequence"/>
</dbReference>
<organism evidence="11 12">
    <name type="scientific">Elysia chlorotica</name>
    <name type="common">Eastern emerald elysia</name>
    <name type="synonym">Sea slug</name>
    <dbReference type="NCBI Taxonomy" id="188477"/>
    <lineage>
        <taxon>Eukaryota</taxon>
        <taxon>Metazoa</taxon>
        <taxon>Spiralia</taxon>
        <taxon>Lophotrochozoa</taxon>
        <taxon>Mollusca</taxon>
        <taxon>Gastropoda</taxon>
        <taxon>Heterobranchia</taxon>
        <taxon>Euthyneura</taxon>
        <taxon>Panpulmonata</taxon>
        <taxon>Sacoglossa</taxon>
        <taxon>Placobranchoidea</taxon>
        <taxon>Plakobranchidae</taxon>
        <taxon>Elysia</taxon>
    </lineage>
</organism>
<protein>
    <recommendedName>
        <fullName evidence="10">SEFIR domain-containing protein</fullName>
    </recommendedName>
</protein>
<dbReference type="PANTHER" id="PTHR15583">
    <property type="entry name" value="INTERLEUKIN-17 RECEPTOR"/>
    <property type="match status" value="1"/>
</dbReference>